<sequence length="33" mass="3923">MSYESKHSGKALFTNSCYTLLLLQLYYFSRMIL</sequence>
<accession>A0A2C9W0Q0</accession>
<evidence type="ECO:0000313" key="1">
    <source>
        <dbReference type="EMBL" id="OAY51359.1"/>
    </source>
</evidence>
<organism evidence="1">
    <name type="scientific">Manihot esculenta</name>
    <name type="common">Cassava</name>
    <name type="synonym">Jatropha manihot</name>
    <dbReference type="NCBI Taxonomy" id="3983"/>
    <lineage>
        <taxon>Eukaryota</taxon>
        <taxon>Viridiplantae</taxon>
        <taxon>Streptophyta</taxon>
        <taxon>Embryophyta</taxon>
        <taxon>Tracheophyta</taxon>
        <taxon>Spermatophyta</taxon>
        <taxon>Magnoliopsida</taxon>
        <taxon>eudicotyledons</taxon>
        <taxon>Gunneridae</taxon>
        <taxon>Pentapetalae</taxon>
        <taxon>rosids</taxon>
        <taxon>fabids</taxon>
        <taxon>Malpighiales</taxon>
        <taxon>Euphorbiaceae</taxon>
        <taxon>Crotonoideae</taxon>
        <taxon>Manihoteae</taxon>
        <taxon>Manihot</taxon>
    </lineage>
</organism>
<gene>
    <name evidence="1" type="ORF">MANES_05G208500</name>
</gene>
<protein>
    <submittedName>
        <fullName evidence="1">Uncharacterized protein</fullName>
    </submittedName>
</protein>
<proteinExistence type="predicted"/>
<reference evidence="1" key="1">
    <citation type="submission" date="2016-02" db="EMBL/GenBank/DDBJ databases">
        <title>WGS assembly of Manihot esculenta.</title>
        <authorList>
            <person name="Bredeson J.V."/>
            <person name="Prochnik S.E."/>
            <person name="Lyons J.B."/>
            <person name="Schmutz J."/>
            <person name="Grimwood J."/>
            <person name="Vrebalov J."/>
            <person name="Bart R.S."/>
            <person name="Amuge T."/>
            <person name="Ferguson M.E."/>
            <person name="Green R."/>
            <person name="Putnam N."/>
            <person name="Stites J."/>
            <person name="Rounsley S."/>
            <person name="Rokhsar D.S."/>
        </authorList>
    </citation>
    <scope>NUCLEOTIDE SEQUENCE [LARGE SCALE GENOMIC DNA]</scope>
    <source>
        <tissue evidence="1">Leaf</tissue>
    </source>
</reference>
<dbReference type="EMBL" id="CM004391">
    <property type="protein sequence ID" value="OAY51359.1"/>
    <property type="molecule type" value="Genomic_DNA"/>
</dbReference>
<dbReference type="AlphaFoldDB" id="A0A2C9W0Q0"/>
<name>A0A2C9W0Q0_MANES</name>